<dbReference type="InterPro" id="IPR013429">
    <property type="entry name" value="Regulatory_FmdB_Zinc_ribbon"/>
</dbReference>
<dbReference type="SMART" id="SM00834">
    <property type="entry name" value="CxxC_CXXC_SSSS"/>
    <property type="match status" value="1"/>
</dbReference>
<accession>A0AAU8G8Z5</accession>
<gene>
    <name evidence="2" type="ORF">ABV300_00600</name>
</gene>
<dbReference type="AlphaFoldDB" id="A0AAU8G8Z5"/>
<name>A0AAU8G8Z5_9CHLR</name>
<dbReference type="RefSeq" id="WP_353714644.1">
    <property type="nucleotide sequence ID" value="NZ_CP159307.1"/>
</dbReference>
<feature type="domain" description="Putative regulatory protein FmdB zinc ribbon" evidence="1">
    <location>
        <begin position="1"/>
        <end position="43"/>
    </location>
</feature>
<dbReference type="EMBL" id="CP159307">
    <property type="protein sequence ID" value="XCH33405.1"/>
    <property type="molecule type" value="Genomic_DNA"/>
</dbReference>
<evidence type="ECO:0000313" key="2">
    <source>
        <dbReference type="EMBL" id="XCH33405.1"/>
    </source>
</evidence>
<reference evidence="2" key="1">
    <citation type="submission" date="2024-06" db="EMBL/GenBank/DDBJ databases">
        <title>A Novel Isolate, Dehalogenimonas sp. Strain 4OHTPN, Dechlorinates Aromatic 4 Hydroxy chlorothalonil by a Novel Reductive Dehalogenase.</title>
        <authorList>
            <person name="Liu G."/>
        </authorList>
    </citation>
    <scope>NUCLEOTIDE SEQUENCE</scope>
    <source>
        <strain evidence="2">4OHTPN</strain>
    </source>
</reference>
<sequence>MPIYDFKCRACGAVTELLVSYTGKCANFACGSCGGADLEKQRSIPVVLNRCNPGGKTCCGAEDRSQVSSCGGGGGGGSCCGH</sequence>
<protein>
    <submittedName>
        <fullName evidence="2">Zinc ribbon domain-containing protein</fullName>
    </submittedName>
</protein>
<proteinExistence type="predicted"/>
<dbReference type="Pfam" id="PF09723">
    <property type="entry name" value="Zn_ribbon_8"/>
    <property type="match status" value="1"/>
</dbReference>
<dbReference type="NCBIfam" id="TIGR02605">
    <property type="entry name" value="CxxC_CxxC_SSSS"/>
    <property type="match status" value="1"/>
</dbReference>
<organism evidence="2">
    <name type="scientific">Dehalogenimonas sp. 4OHTPN</name>
    <dbReference type="NCBI Taxonomy" id="3166643"/>
    <lineage>
        <taxon>Bacteria</taxon>
        <taxon>Bacillati</taxon>
        <taxon>Chloroflexota</taxon>
        <taxon>Dehalococcoidia</taxon>
        <taxon>Dehalococcoidales</taxon>
        <taxon>Dehalococcoidaceae</taxon>
        <taxon>Dehalogenimonas</taxon>
    </lineage>
</organism>
<evidence type="ECO:0000259" key="1">
    <source>
        <dbReference type="SMART" id="SM00834"/>
    </source>
</evidence>